<sequence>MASMTCTEEAITIRFSGWERLWVGRELQVIPLAAIRDAAYVERPMSLARGARRGLVVSGFTKVGVWGMFAGPRQLVAARHGVPGVHLDLDRSASGGEFDEVIVSDPAAASLAQAIRHKTGARR</sequence>
<dbReference type="EMBL" id="JBHSAY010000006">
    <property type="protein sequence ID" value="MFC4131708.1"/>
    <property type="molecule type" value="Genomic_DNA"/>
</dbReference>
<evidence type="ECO:0000313" key="1">
    <source>
        <dbReference type="EMBL" id="MFC4131708.1"/>
    </source>
</evidence>
<accession>A0ABV8LML1</accession>
<reference evidence="2" key="1">
    <citation type="journal article" date="2019" name="Int. J. Syst. Evol. Microbiol.">
        <title>The Global Catalogue of Microorganisms (GCM) 10K type strain sequencing project: providing services to taxonomists for standard genome sequencing and annotation.</title>
        <authorList>
            <consortium name="The Broad Institute Genomics Platform"/>
            <consortium name="The Broad Institute Genome Sequencing Center for Infectious Disease"/>
            <person name="Wu L."/>
            <person name="Ma J."/>
        </authorList>
    </citation>
    <scope>NUCLEOTIDE SEQUENCE [LARGE SCALE GENOMIC DNA]</scope>
    <source>
        <strain evidence="2">CGMCC 4.7289</strain>
    </source>
</reference>
<keyword evidence="2" id="KW-1185">Reference proteome</keyword>
<dbReference type="Proteomes" id="UP001595816">
    <property type="component" value="Unassembled WGS sequence"/>
</dbReference>
<proteinExistence type="predicted"/>
<name>A0ABV8LML1_9ACTN</name>
<organism evidence="1 2">
    <name type="scientific">Hamadaea flava</name>
    <dbReference type="NCBI Taxonomy" id="1742688"/>
    <lineage>
        <taxon>Bacteria</taxon>
        <taxon>Bacillati</taxon>
        <taxon>Actinomycetota</taxon>
        <taxon>Actinomycetes</taxon>
        <taxon>Micromonosporales</taxon>
        <taxon>Micromonosporaceae</taxon>
        <taxon>Hamadaea</taxon>
    </lineage>
</organism>
<protein>
    <submittedName>
        <fullName evidence="1">Uncharacterized protein</fullName>
    </submittedName>
</protein>
<gene>
    <name evidence="1" type="ORF">ACFOZ4_13960</name>
</gene>
<evidence type="ECO:0000313" key="2">
    <source>
        <dbReference type="Proteomes" id="UP001595816"/>
    </source>
</evidence>
<comment type="caution">
    <text evidence="1">The sequence shown here is derived from an EMBL/GenBank/DDBJ whole genome shotgun (WGS) entry which is preliminary data.</text>
</comment>
<dbReference type="RefSeq" id="WP_253755467.1">
    <property type="nucleotide sequence ID" value="NZ_JAMZDZ010000001.1"/>
</dbReference>